<reference evidence="13 14" key="1">
    <citation type="journal article" date="2023" name="Proc. Natl. Acad. Sci. U.S.A.">
        <title>A global phylogenomic analysis of the shiitake genus Lentinula.</title>
        <authorList>
            <person name="Sierra-Patev S."/>
            <person name="Min B."/>
            <person name="Naranjo-Ortiz M."/>
            <person name="Looney B."/>
            <person name="Konkel Z."/>
            <person name="Slot J.C."/>
            <person name="Sakamoto Y."/>
            <person name="Steenwyk J.L."/>
            <person name="Rokas A."/>
            <person name="Carro J."/>
            <person name="Camarero S."/>
            <person name="Ferreira P."/>
            <person name="Molpeceres G."/>
            <person name="Ruiz-Duenas F.J."/>
            <person name="Serrano A."/>
            <person name="Henrissat B."/>
            <person name="Drula E."/>
            <person name="Hughes K.W."/>
            <person name="Mata J.L."/>
            <person name="Ishikawa N.K."/>
            <person name="Vargas-Isla R."/>
            <person name="Ushijima S."/>
            <person name="Smith C.A."/>
            <person name="Donoghue J."/>
            <person name="Ahrendt S."/>
            <person name="Andreopoulos W."/>
            <person name="He G."/>
            <person name="LaButti K."/>
            <person name="Lipzen A."/>
            <person name="Ng V."/>
            <person name="Riley R."/>
            <person name="Sandor L."/>
            <person name="Barry K."/>
            <person name="Martinez A.T."/>
            <person name="Xiao Y."/>
            <person name="Gibbons J.G."/>
            <person name="Terashima K."/>
            <person name="Grigoriev I.V."/>
            <person name="Hibbett D."/>
        </authorList>
    </citation>
    <scope>NUCLEOTIDE SEQUENCE [LARGE SCALE GENOMIC DNA]</scope>
    <source>
        <strain evidence="13 14">TFB7810</strain>
    </source>
</reference>
<evidence type="ECO:0000256" key="6">
    <source>
        <dbReference type="ARBA" id="ARBA00022777"/>
    </source>
</evidence>
<dbReference type="InterPro" id="IPR011009">
    <property type="entry name" value="Kinase-like_dom_sf"/>
</dbReference>
<keyword evidence="7 10" id="KW-0067">ATP-binding</keyword>
<feature type="region of interest" description="Disordered" evidence="11">
    <location>
        <begin position="479"/>
        <end position="527"/>
    </location>
</feature>
<accession>A0A9W8P8J9</accession>
<comment type="catalytic activity">
    <reaction evidence="9">
        <text>L-seryl-[protein] + ATP = O-phospho-L-seryl-[protein] + ADP + H(+)</text>
        <dbReference type="Rhea" id="RHEA:17989"/>
        <dbReference type="Rhea" id="RHEA-COMP:9863"/>
        <dbReference type="Rhea" id="RHEA-COMP:11604"/>
        <dbReference type="ChEBI" id="CHEBI:15378"/>
        <dbReference type="ChEBI" id="CHEBI:29999"/>
        <dbReference type="ChEBI" id="CHEBI:30616"/>
        <dbReference type="ChEBI" id="CHEBI:83421"/>
        <dbReference type="ChEBI" id="CHEBI:456216"/>
        <dbReference type="EC" id="2.7.11.1"/>
    </reaction>
</comment>
<dbReference type="AlphaFoldDB" id="A0A9W8P8J9"/>
<keyword evidence="4" id="KW-0808">Transferase</keyword>
<feature type="compositionally biased region" description="Basic and acidic residues" evidence="11">
    <location>
        <begin position="480"/>
        <end position="490"/>
    </location>
</feature>
<dbReference type="Proteomes" id="UP001142393">
    <property type="component" value="Unassembled WGS sequence"/>
</dbReference>
<sequence length="715" mass="78275">MLSPSQDGAITISSLAALSRNASVISSSSSSDSVADNDPRLLATPVRPRPLRTFSSPRSASPSTSPSSPISRTPRPPSYLTKELGVADDLPKSRAASKGRSKSRARNELSIDEFDIGETLGEGSYSTVLEATLRKTGKNYAIKILDKSHLARKNKNSTAKVERLALIRLGRTHPGLISLYWTFQDDYSLYFVLDLAPNGEMQSLISRMGSLSLRCSRYYAAQMVDTVEYMHSKGVIHRDLKPENLLLDASYRLKIADFGTAKILNADVETERFVGTAQYIAPELVVANESSESSDLWAVGCVVYQMISGRFAFSGLSEYLTLQKVKQVDYTFPEGFDQNAKDLIQRLLVREPTHRLGAGAPNSSLSMSALRSHPFFDSINWATLWTDPVPPIEVGLVQREHPLAQGQDKDWEDVGATWDALVMDDDDISGNPVGDGIGWADDAKGSSLLLRQSQFNTSMSHLQPVDISMVSRMIPELDEEQRATSADETHSALSATTSIDLPPSAARVAVESSPSGSPGSSSDGGGSVERIVAGLQAMRPLRFPSDYSETIVERERGRSQATTPIQGNALSTTDLPSTLNPKTNEVVLYRLSVEDRSVRRRASRLLKPIPGAQIKPKIRELILTNHRLICVKTKTPQTYASVKSELFMQPTNDREKEKKKDGKEVKGILESADVKGDRDVVVLSSIKTFHYAAQDAITASVFVQKINEAKSLNSL</sequence>
<dbReference type="PANTHER" id="PTHR24356">
    <property type="entry name" value="SERINE/THREONINE-PROTEIN KINASE"/>
    <property type="match status" value="1"/>
</dbReference>
<keyword evidence="3" id="KW-0723">Serine/threonine-protein kinase</keyword>
<dbReference type="SUPFAM" id="SSF56112">
    <property type="entry name" value="Protein kinase-like (PK-like)"/>
    <property type="match status" value="1"/>
</dbReference>
<dbReference type="PANTHER" id="PTHR24356:SF163">
    <property type="entry name" value="3-PHOSPHOINOSITIDE-DEPENDENT PROTEIN KINASE 1-RELATED"/>
    <property type="match status" value="1"/>
</dbReference>
<dbReference type="InterPro" id="IPR039046">
    <property type="entry name" value="PDPK1"/>
</dbReference>
<dbReference type="PROSITE" id="PS00107">
    <property type="entry name" value="PROTEIN_KINASE_ATP"/>
    <property type="match status" value="1"/>
</dbReference>
<feature type="compositionally biased region" description="Low complexity" evidence="11">
    <location>
        <begin position="26"/>
        <end position="36"/>
    </location>
</feature>
<comment type="similarity">
    <text evidence="1">Belongs to the protein kinase superfamily. AGC Ser/Thr protein kinase family. PDPK1 subfamily.</text>
</comment>
<name>A0A9W8P8J9_9AGAR</name>
<evidence type="ECO:0000256" key="3">
    <source>
        <dbReference type="ARBA" id="ARBA00022527"/>
    </source>
</evidence>
<dbReference type="GO" id="GO:0035556">
    <property type="term" value="P:intracellular signal transduction"/>
    <property type="evidence" value="ECO:0007669"/>
    <property type="project" value="TreeGrafter"/>
</dbReference>
<dbReference type="InterPro" id="IPR017441">
    <property type="entry name" value="Protein_kinase_ATP_BS"/>
</dbReference>
<dbReference type="PROSITE" id="PS00108">
    <property type="entry name" value="PROTEIN_KINASE_ST"/>
    <property type="match status" value="1"/>
</dbReference>
<comment type="catalytic activity">
    <reaction evidence="8">
        <text>L-threonyl-[protein] + ATP = O-phospho-L-threonyl-[protein] + ADP + H(+)</text>
        <dbReference type="Rhea" id="RHEA:46608"/>
        <dbReference type="Rhea" id="RHEA-COMP:11060"/>
        <dbReference type="Rhea" id="RHEA-COMP:11605"/>
        <dbReference type="ChEBI" id="CHEBI:15378"/>
        <dbReference type="ChEBI" id="CHEBI:30013"/>
        <dbReference type="ChEBI" id="CHEBI:30616"/>
        <dbReference type="ChEBI" id="CHEBI:61977"/>
        <dbReference type="ChEBI" id="CHEBI:456216"/>
        <dbReference type="EC" id="2.7.11.1"/>
    </reaction>
</comment>
<dbReference type="InterPro" id="IPR008271">
    <property type="entry name" value="Ser/Thr_kinase_AS"/>
</dbReference>
<evidence type="ECO:0000256" key="1">
    <source>
        <dbReference type="ARBA" id="ARBA00010006"/>
    </source>
</evidence>
<dbReference type="InterPro" id="IPR000719">
    <property type="entry name" value="Prot_kinase_dom"/>
</dbReference>
<feature type="region of interest" description="Disordered" evidence="11">
    <location>
        <begin position="26"/>
        <end position="104"/>
    </location>
</feature>
<evidence type="ECO:0000256" key="10">
    <source>
        <dbReference type="PROSITE-ProRule" id="PRU10141"/>
    </source>
</evidence>
<evidence type="ECO:0000256" key="2">
    <source>
        <dbReference type="ARBA" id="ARBA00012513"/>
    </source>
</evidence>
<feature type="domain" description="Protein kinase" evidence="12">
    <location>
        <begin position="114"/>
        <end position="376"/>
    </location>
</feature>
<feature type="region of interest" description="Disordered" evidence="11">
    <location>
        <begin position="553"/>
        <end position="578"/>
    </location>
</feature>
<comment type="caution">
    <text evidence="13">The sequence shown here is derived from an EMBL/GenBank/DDBJ whole genome shotgun (WGS) entry which is preliminary data.</text>
</comment>
<keyword evidence="6 13" id="KW-0418">Kinase</keyword>
<evidence type="ECO:0000256" key="8">
    <source>
        <dbReference type="ARBA" id="ARBA00047899"/>
    </source>
</evidence>
<evidence type="ECO:0000313" key="13">
    <source>
        <dbReference type="EMBL" id="KAJ3749147.1"/>
    </source>
</evidence>
<dbReference type="Gene3D" id="1.10.510.10">
    <property type="entry name" value="Transferase(Phosphotransferase) domain 1"/>
    <property type="match status" value="1"/>
</dbReference>
<dbReference type="FunFam" id="1.10.510.10:FF:000571">
    <property type="entry name" value="Maternal embryonic leucine zipper kinase"/>
    <property type="match status" value="1"/>
</dbReference>
<evidence type="ECO:0000256" key="7">
    <source>
        <dbReference type="ARBA" id="ARBA00022840"/>
    </source>
</evidence>
<dbReference type="InterPro" id="IPR050236">
    <property type="entry name" value="Ser_Thr_kinase_AGC"/>
</dbReference>
<evidence type="ECO:0000256" key="11">
    <source>
        <dbReference type="SAM" id="MobiDB-lite"/>
    </source>
</evidence>
<dbReference type="GO" id="GO:0004674">
    <property type="term" value="F:protein serine/threonine kinase activity"/>
    <property type="evidence" value="ECO:0007669"/>
    <property type="project" value="UniProtKB-KW"/>
</dbReference>
<feature type="compositionally biased region" description="Low complexity" evidence="11">
    <location>
        <begin position="512"/>
        <end position="521"/>
    </location>
</feature>
<dbReference type="Gene3D" id="3.30.200.20">
    <property type="entry name" value="Phosphorylase Kinase, domain 1"/>
    <property type="match status" value="1"/>
</dbReference>
<keyword evidence="14" id="KW-1185">Reference proteome</keyword>
<feature type="compositionally biased region" description="Low complexity" evidence="11">
    <location>
        <begin position="52"/>
        <end position="73"/>
    </location>
</feature>
<dbReference type="CDD" id="cd05581">
    <property type="entry name" value="STKc_PDK1"/>
    <property type="match status" value="1"/>
</dbReference>
<dbReference type="SMART" id="SM00220">
    <property type="entry name" value="S_TKc"/>
    <property type="match status" value="1"/>
</dbReference>
<gene>
    <name evidence="13" type="ORF">DFH05DRAFT_646900</name>
</gene>
<dbReference type="PROSITE" id="PS50011">
    <property type="entry name" value="PROTEIN_KINASE_DOM"/>
    <property type="match status" value="1"/>
</dbReference>
<proteinExistence type="inferred from homology"/>
<organism evidence="13 14">
    <name type="scientific">Lentinula detonsa</name>
    <dbReference type="NCBI Taxonomy" id="2804962"/>
    <lineage>
        <taxon>Eukaryota</taxon>
        <taxon>Fungi</taxon>
        <taxon>Dikarya</taxon>
        <taxon>Basidiomycota</taxon>
        <taxon>Agaricomycotina</taxon>
        <taxon>Agaricomycetes</taxon>
        <taxon>Agaricomycetidae</taxon>
        <taxon>Agaricales</taxon>
        <taxon>Marasmiineae</taxon>
        <taxon>Omphalotaceae</taxon>
        <taxon>Lentinula</taxon>
    </lineage>
</organism>
<dbReference type="EC" id="2.7.11.1" evidence="2"/>
<feature type="compositionally biased region" description="Polar residues" evidence="11">
    <location>
        <begin position="559"/>
        <end position="578"/>
    </location>
</feature>
<dbReference type="Pfam" id="PF00069">
    <property type="entry name" value="Pkinase"/>
    <property type="match status" value="1"/>
</dbReference>
<feature type="compositionally biased region" description="Basic residues" evidence="11">
    <location>
        <begin position="95"/>
        <end position="104"/>
    </location>
</feature>
<dbReference type="EMBL" id="JANVFU010000002">
    <property type="protein sequence ID" value="KAJ3749147.1"/>
    <property type="molecule type" value="Genomic_DNA"/>
</dbReference>
<keyword evidence="5 10" id="KW-0547">Nucleotide-binding</keyword>
<feature type="binding site" evidence="10">
    <location>
        <position position="153"/>
    </location>
    <ligand>
        <name>ATP</name>
        <dbReference type="ChEBI" id="CHEBI:30616"/>
    </ligand>
</feature>
<evidence type="ECO:0000256" key="4">
    <source>
        <dbReference type="ARBA" id="ARBA00022679"/>
    </source>
</evidence>
<protein>
    <recommendedName>
        <fullName evidence="2">non-specific serine/threonine protein kinase</fullName>
        <ecNumber evidence="2">2.7.11.1</ecNumber>
    </recommendedName>
</protein>
<dbReference type="GO" id="GO:0005524">
    <property type="term" value="F:ATP binding"/>
    <property type="evidence" value="ECO:0007669"/>
    <property type="project" value="UniProtKB-UniRule"/>
</dbReference>
<evidence type="ECO:0000259" key="12">
    <source>
        <dbReference type="PROSITE" id="PS50011"/>
    </source>
</evidence>
<evidence type="ECO:0000313" key="14">
    <source>
        <dbReference type="Proteomes" id="UP001142393"/>
    </source>
</evidence>
<evidence type="ECO:0000256" key="5">
    <source>
        <dbReference type="ARBA" id="ARBA00022741"/>
    </source>
</evidence>
<evidence type="ECO:0000256" key="9">
    <source>
        <dbReference type="ARBA" id="ARBA00048679"/>
    </source>
</evidence>